<accession>A0A816IQQ2</accession>
<dbReference type="InterPro" id="IPR036388">
    <property type="entry name" value="WH-like_DNA-bd_sf"/>
</dbReference>
<dbReference type="Gene3D" id="1.10.10.10">
    <property type="entry name" value="Winged helix-like DNA-binding domain superfamily/Winged helix DNA-binding domain"/>
    <property type="match status" value="1"/>
</dbReference>
<sequence>MDSIQSFDALPHNLSECFLDMGSFLKDQKIIASTINDLWSELHGKEKNICMNYLQELASHNLLKLLPLGKNKYEDGFFNEFLVTQDNISREFAIHQCEKESLSILQRKRLNLDIQENKFPNWCLNQTQPVTLNAYLFSISISTVLNLSSSTYALPNFIATMEKLKVVMIINHGFELTKLTNLSCLSLLPNLRRIRFEKVSITLYDIPKIHLKYLKKLSLWLCHVDGVPNELEDLEVMFLKLYRVYRKSK</sequence>
<dbReference type="Proteomes" id="UP001295469">
    <property type="component" value="Chromosome C09"/>
</dbReference>
<gene>
    <name evidence="1" type="ORF">DARMORV10_C09P11440.1</name>
</gene>
<evidence type="ECO:0000313" key="1">
    <source>
        <dbReference type="EMBL" id="CAF1717079.1"/>
    </source>
</evidence>
<organism evidence="1">
    <name type="scientific">Brassica napus</name>
    <name type="common">Rape</name>
    <dbReference type="NCBI Taxonomy" id="3708"/>
    <lineage>
        <taxon>Eukaryota</taxon>
        <taxon>Viridiplantae</taxon>
        <taxon>Streptophyta</taxon>
        <taxon>Embryophyta</taxon>
        <taxon>Tracheophyta</taxon>
        <taxon>Spermatophyta</taxon>
        <taxon>Magnoliopsida</taxon>
        <taxon>eudicotyledons</taxon>
        <taxon>Gunneridae</taxon>
        <taxon>Pentapetalae</taxon>
        <taxon>rosids</taxon>
        <taxon>malvids</taxon>
        <taxon>Brassicales</taxon>
        <taxon>Brassicaceae</taxon>
        <taxon>Brassiceae</taxon>
        <taxon>Brassica</taxon>
    </lineage>
</organism>
<name>A0A816IQQ2_BRANA</name>
<protein>
    <submittedName>
        <fullName evidence="1">(rape) hypothetical protein</fullName>
    </submittedName>
</protein>
<dbReference type="AlphaFoldDB" id="A0A816IQQ2"/>
<proteinExistence type="predicted"/>
<reference evidence="1" key="1">
    <citation type="submission" date="2021-01" db="EMBL/GenBank/DDBJ databases">
        <authorList>
            <consortium name="Genoscope - CEA"/>
            <person name="William W."/>
        </authorList>
    </citation>
    <scope>NUCLEOTIDE SEQUENCE</scope>
</reference>
<dbReference type="EMBL" id="HG994373">
    <property type="protein sequence ID" value="CAF1717079.1"/>
    <property type="molecule type" value="Genomic_DNA"/>
</dbReference>